<organism evidence="1 2">
    <name type="scientific">Elysia crispata</name>
    <name type="common">lettuce slug</name>
    <dbReference type="NCBI Taxonomy" id="231223"/>
    <lineage>
        <taxon>Eukaryota</taxon>
        <taxon>Metazoa</taxon>
        <taxon>Spiralia</taxon>
        <taxon>Lophotrochozoa</taxon>
        <taxon>Mollusca</taxon>
        <taxon>Gastropoda</taxon>
        <taxon>Heterobranchia</taxon>
        <taxon>Euthyneura</taxon>
        <taxon>Panpulmonata</taxon>
        <taxon>Sacoglossa</taxon>
        <taxon>Placobranchoidea</taxon>
        <taxon>Plakobranchidae</taxon>
        <taxon>Elysia</taxon>
    </lineage>
</organism>
<reference evidence="1" key="1">
    <citation type="journal article" date="2023" name="G3 (Bethesda)">
        <title>A reference genome for the long-term kleptoplast-retaining sea slug Elysia crispata morphotype clarki.</title>
        <authorList>
            <person name="Eastman K.E."/>
            <person name="Pendleton A.L."/>
            <person name="Shaikh M.A."/>
            <person name="Suttiyut T."/>
            <person name="Ogas R."/>
            <person name="Tomko P."/>
            <person name="Gavelis G."/>
            <person name="Widhalm J.R."/>
            <person name="Wisecaver J.H."/>
        </authorList>
    </citation>
    <scope>NUCLEOTIDE SEQUENCE</scope>
    <source>
        <strain evidence="1">ECLA1</strain>
    </source>
</reference>
<keyword evidence="2" id="KW-1185">Reference proteome</keyword>
<comment type="caution">
    <text evidence="1">The sequence shown here is derived from an EMBL/GenBank/DDBJ whole genome shotgun (WGS) entry which is preliminary data.</text>
</comment>
<evidence type="ECO:0000313" key="1">
    <source>
        <dbReference type="EMBL" id="KAK3780858.1"/>
    </source>
</evidence>
<proteinExistence type="predicted"/>
<gene>
    <name evidence="1" type="ORF">RRG08_007744</name>
</gene>
<name>A0AAE1A4L4_9GAST</name>
<protein>
    <submittedName>
        <fullName evidence="1">Uncharacterized protein</fullName>
    </submittedName>
</protein>
<accession>A0AAE1A4L4</accession>
<evidence type="ECO:0000313" key="2">
    <source>
        <dbReference type="Proteomes" id="UP001283361"/>
    </source>
</evidence>
<sequence>MGSQNNDISTQQNVGSQDLNMQMLMRLAKTVAAGTSDYADGNVTSTDDAFYYSSVSGCQTVQSNLQGLHNDANQATPLGQSTLFKTVCDSCTSPLKTPSNSTEKRHHVSATSPMVKGSLFTLNVSCKVDKDTNYHQHTNKPRGKVLSIHLMKRKINTSGNTNRLKVITTVSIQKSSCTKKNVLFNEITTEKKKGLLS</sequence>
<dbReference type="EMBL" id="JAWDGP010002681">
    <property type="protein sequence ID" value="KAK3780858.1"/>
    <property type="molecule type" value="Genomic_DNA"/>
</dbReference>
<dbReference type="Proteomes" id="UP001283361">
    <property type="component" value="Unassembled WGS sequence"/>
</dbReference>
<dbReference type="AlphaFoldDB" id="A0AAE1A4L4"/>